<protein>
    <recommendedName>
        <fullName evidence="4">DUF4189 domain-containing protein</fullName>
    </recommendedName>
</protein>
<dbReference type="EMBL" id="OMOR01000001">
    <property type="protein sequence ID" value="SPH21637.1"/>
    <property type="molecule type" value="Genomic_DNA"/>
</dbReference>
<evidence type="ECO:0000313" key="3">
    <source>
        <dbReference type="Proteomes" id="UP000244880"/>
    </source>
</evidence>
<keyword evidence="3" id="KW-1185">Reference proteome</keyword>
<dbReference type="RefSeq" id="WP_108828698.1">
    <property type="nucleotide sequence ID" value="NZ_OMOR01000001.1"/>
</dbReference>
<organism evidence="2 3">
    <name type="scientific">Ascidiaceihabitans donghaensis</name>
    <dbReference type="NCBI Taxonomy" id="1510460"/>
    <lineage>
        <taxon>Bacteria</taxon>
        <taxon>Pseudomonadati</taxon>
        <taxon>Pseudomonadota</taxon>
        <taxon>Alphaproteobacteria</taxon>
        <taxon>Rhodobacterales</taxon>
        <taxon>Paracoccaceae</taxon>
        <taxon>Ascidiaceihabitans</taxon>
    </lineage>
</organism>
<accession>A0A2R8BF56</accession>
<dbReference type="AlphaFoldDB" id="A0A2R8BF56"/>
<keyword evidence="1" id="KW-0732">Signal</keyword>
<evidence type="ECO:0000313" key="2">
    <source>
        <dbReference type="EMBL" id="SPH21637.1"/>
    </source>
</evidence>
<evidence type="ECO:0008006" key="4">
    <source>
        <dbReference type="Google" id="ProtNLM"/>
    </source>
</evidence>
<name>A0A2R8BF56_9RHOB</name>
<sequence>MTFLTNLICVAVAAFAVHVPMQAQAQQLQTFGTKAKVLVIDDTGLSAEQTKQLRSFTKKRSYFGAFAASPSTGRWDAETGFSSQAKVQEFVRGKCNILGGTSDCKIVAVSIPTSLTVSTTNATGLSLAQLEYFEQTYLKNTRRYPRDYAAFAVNGFFAVARWGRGHEARAVSDALADCRRYGARFKGQDTAEVYKLRVKLGLLECSVIDVRRHKDRN</sequence>
<feature type="chain" id="PRO_5015355652" description="DUF4189 domain-containing protein" evidence="1">
    <location>
        <begin position="26"/>
        <end position="217"/>
    </location>
</feature>
<reference evidence="2 3" key="1">
    <citation type="submission" date="2018-03" db="EMBL/GenBank/DDBJ databases">
        <authorList>
            <person name="Keele B.F."/>
        </authorList>
    </citation>
    <scope>NUCLEOTIDE SEQUENCE [LARGE SCALE GENOMIC DNA]</scope>
    <source>
        <strain evidence="2 3">CECT 8599</strain>
    </source>
</reference>
<dbReference type="Proteomes" id="UP000244880">
    <property type="component" value="Unassembled WGS sequence"/>
</dbReference>
<gene>
    <name evidence="2" type="ORF">ASD8599_02389</name>
</gene>
<proteinExistence type="predicted"/>
<evidence type="ECO:0000256" key="1">
    <source>
        <dbReference type="SAM" id="SignalP"/>
    </source>
</evidence>
<feature type="signal peptide" evidence="1">
    <location>
        <begin position="1"/>
        <end position="25"/>
    </location>
</feature>